<keyword evidence="1" id="KW-0472">Membrane</keyword>
<gene>
    <name evidence="2" type="ORF">HB762_10235</name>
</gene>
<evidence type="ECO:0000313" key="3">
    <source>
        <dbReference type="Proteomes" id="UP001059912"/>
    </source>
</evidence>
<reference evidence="2" key="1">
    <citation type="submission" date="2020-03" db="EMBL/GenBank/DDBJ databases">
        <title>Five strains of Vibrio campbellii isolated from Mariana Trench.</title>
        <authorList>
            <person name="Liang J."/>
            <person name="Zhang X.-H."/>
        </authorList>
    </citation>
    <scope>NUCLEOTIDE SEQUENCE</scope>
    <source>
        <strain evidence="2">LJC013</strain>
    </source>
</reference>
<evidence type="ECO:0000313" key="2">
    <source>
        <dbReference type="EMBL" id="UTZ31744.1"/>
    </source>
</evidence>
<organism evidence="2 3">
    <name type="scientific">Vibrio campbellii</name>
    <dbReference type="NCBI Taxonomy" id="680"/>
    <lineage>
        <taxon>Bacteria</taxon>
        <taxon>Pseudomonadati</taxon>
        <taxon>Pseudomonadota</taxon>
        <taxon>Gammaproteobacteria</taxon>
        <taxon>Vibrionales</taxon>
        <taxon>Vibrionaceae</taxon>
        <taxon>Vibrio</taxon>
    </lineage>
</organism>
<keyword evidence="1" id="KW-1133">Transmembrane helix</keyword>
<name>A0ABY5ICF6_9VIBR</name>
<dbReference type="RefSeq" id="WP_255898241.1">
    <property type="nucleotide sequence ID" value="NZ_CP050470.1"/>
</dbReference>
<evidence type="ECO:0000256" key="1">
    <source>
        <dbReference type="SAM" id="Phobius"/>
    </source>
</evidence>
<dbReference type="Proteomes" id="UP001059912">
    <property type="component" value="Chromosome 1"/>
</dbReference>
<accession>A0ABY5ICF6</accession>
<protein>
    <recommendedName>
        <fullName evidence="4">Holin</fullName>
    </recommendedName>
</protein>
<feature type="transmembrane region" description="Helical" evidence="1">
    <location>
        <begin position="39"/>
        <end position="57"/>
    </location>
</feature>
<dbReference type="EMBL" id="CP050470">
    <property type="protein sequence ID" value="UTZ31744.1"/>
    <property type="molecule type" value="Genomic_DNA"/>
</dbReference>
<sequence length="64" mass="6433">MELEKSTVRGLALIGSVIAILTGYGDVFSAQVTESGVEFGGAVGLAITAGIGAYDALTKDKSVN</sequence>
<keyword evidence="3" id="KW-1185">Reference proteome</keyword>
<keyword evidence="1" id="KW-0812">Transmembrane</keyword>
<proteinExistence type="predicted"/>
<evidence type="ECO:0008006" key="4">
    <source>
        <dbReference type="Google" id="ProtNLM"/>
    </source>
</evidence>